<feature type="transmembrane region" description="Helical" evidence="1">
    <location>
        <begin position="182"/>
        <end position="203"/>
    </location>
</feature>
<name>A0A1B9NV20_ALILO</name>
<dbReference type="InterPro" id="IPR000620">
    <property type="entry name" value="EamA_dom"/>
</dbReference>
<feature type="transmembrane region" description="Helical" evidence="1">
    <location>
        <begin position="241"/>
        <end position="258"/>
    </location>
</feature>
<dbReference type="InterPro" id="IPR037185">
    <property type="entry name" value="EmrE-like"/>
</dbReference>
<keyword evidence="1" id="KW-0472">Membrane</keyword>
<feature type="transmembrane region" description="Helical" evidence="1">
    <location>
        <begin position="41"/>
        <end position="61"/>
    </location>
</feature>
<feature type="domain" description="EamA" evidence="2">
    <location>
        <begin position="13"/>
        <end position="144"/>
    </location>
</feature>
<feature type="transmembrane region" description="Helical" evidence="1">
    <location>
        <begin position="209"/>
        <end position="229"/>
    </location>
</feature>
<feature type="transmembrane region" description="Helical" evidence="1">
    <location>
        <begin position="130"/>
        <end position="145"/>
    </location>
</feature>
<feature type="domain" description="EamA" evidence="2">
    <location>
        <begin position="151"/>
        <end position="275"/>
    </location>
</feature>
<dbReference type="SUPFAM" id="SSF103481">
    <property type="entry name" value="Multidrug resistance efflux transporter EmrE"/>
    <property type="match status" value="2"/>
</dbReference>
<dbReference type="Proteomes" id="UP000093523">
    <property type="component" value="Unassembled WGS sequence"/>
</dbReference>
<feature type="transmembrane region" description="Helical" evidence="1">
    <location>
        <begin position="151"/>
        <end position="170"/>
    </location>
</feature>
<sequence>MTQLKPQISPTNMAILLLVLGNLMASLSDVAVKVLEGGVSPFQYIFIRQLVSLALIFPFWIKQPSAERQISNIKMTAIRAHVVLIGSGCMVVSITYLSLATANAIFYTAPLIMIPLSMLLLKEKPSTKKIIQTLIGFLGVLIILRPSQFHWAAIFALGTAITLALFNILIRRIPSEQSVITTLLWTTLLSLPVSGTLAFLYWQPLTLHAFFWVALSASCIITYNGLATMAYKKAPATQISLAEYSGLIFVVLFGVWWFDEVPDSLTLVGIGLIIFPLMPKAWLKNLRGK</sequence>
<evidence type="ECO:0000313" key="3">
    <source>
        <dbReference type="EMBL" id="OCH17875.1"/>
    </source>
</evidence>
<dbReference type="STRING" id="688.A6E04_17900"/>
<dbReference type="RefSeq" id="WP_012549233.1">
    <property type="nucleotide sequence ID" value="NZ_CAWMPN010000026.1"/>
</dbReference>
<dbReference type="OrthoDB" id="148351at2"/>
<gene>
    <name evidence="3" type="ORF">A6E04_17900</name>
</gene>
<keyword evidence="1" id="KW-1133">Transmembrane helix</keyword>
<protein>
    <submittedName>
        <fullName evidence="3">Multidrug transporter</fullName>
    </submittedName>
</protein>
<dbReference type="EMBL" id="MAJU01000026">
    <property type="protein sequence ID" value="OCH17875.1"/>
    <property type="molecule type" value="Genomic_DNA"/>
</dbReference>
<proteinExistence type="predicted"/>
<dbReference type="GO" id="GO:0016020">
    <property type="term" value="C:membrane"/>
    <property type="evidence" value="ECO:0007669"/>
    <property type="project" value="InterPro"/>
</dbReference>
<feature type="transmembrane region" description="Helical" evidence="1">
    <location>
        <begin position="264"/>
        <end position="283"/>
    </location>
</feature>
<feature type="transmembrane region" description="Helical" evidence="1">
    <location>
        <begin position="105"/>
        <end position="121"/>
    </location>
</feature>
<evidence type="ECO:0000256" key="1">
    <source>
        <dbReference type="SAM" id="Phobius"/>
    </source>
</evidence>
<evidence type="ECO:0000259" key="2">
    <source>
        <dbReference type="Pfam" id="PF00892"/>
    </source>
</evidence>
<feature type="transmembrane region" description="Helical" evidence="1">
    <location>
        <begin position="12"/>
        <end position="35"/>
    </location>
</feature>
<reference evidence="3 4" key="1">
    <citation type="submission" date="2016-06" db="EMBL/GenBank/DDBJ databases">
        <authorList>
            <person name="Kjaerup R.B."/>
            <person name="Dalgaard T.S."/>
            <person name="Juul-Madsen H.R."/>
        </authorList>
    </citation>
    <scope>NUCLEOTIDE SEQUENCE [LARGE SCALE GENOMIC DNA]</scope>
    <source>
        <strain evidence="3 4">1S159</strain>
    </source>
</reference>
<dbReference type="PANTHER" id="PTHR22911:SF103">
    <property type="entry name" value="BLR2811 PROTEIN"/>
    <property type="match status" value="1"/>
</dbReference>
<evidence type="ECO:0000313" key="4">
    <source>
        <dbReference type="Proteomes" id="UP000093523"/>
    </source>
</evidence>
<accession>A0A1B9NV20</accession>
<feature type="transmembrane region" description="Helical" evidence="1">
    <location>
        <begin position="82"/>
        <end position="99"/>
    </location>
</feature>
<keyword evidence="1" id="KW-0812">Transmembrane</keyword>
<organism evidence="3 4">
    <name type="scientific">Aliivibrio logei</name>
    <name type="common">Vibrio logei</name>
    <dbReference type="NCBI Taxonomy" id="688"/>
    <lineage>
        <taxon>Bacteria</taxon>
        <taxon>Pseudomonadati</taxon>
        <taxon>Pseudomonadota</taxon>
        <taxon>Gammaproteobacteria</taxon>
        <taxon>Vibrionales</taxon>
        <taxon>Vibrionaceae</taxon>
        <taxon>Aliivibrio</taxon>
    </lineage>
</organism>
<dbReference type="PANTHER" id="PTHR22911">
    <property type="entry name" value="ACYL-MALONYL CONDENSING ENZYME-RELATED"/>
    <property type="match status" value="1"/>
</dbReference>
<dbReference type="AlphaFoldDB" id="A0A1B9NV20"/>
<comment type="caution">
    <text evidence="3">The sequence shown here is derived from an EMBL/GenBank/DDBJ whole genome shotgun (WGS) entry which is preliminary data.</text>
</comment>
<dbReference type="Pfam" id="PF00892">
    <property type="entry name" value="EamA"/>
    <property type="match status" value="2"/>
</dbReference>